<dbReference type="Proteomes" id="UP000248714">
    <property type="component" value="Unassembled WGS sequence"/>
</dbReference>
<protein>
    <submittedName>
        <fullName evidence="2">Uncharacterized protein</fullName>
    </submittedName>
</protein>
<evidence type="ECO:0000313" key="2">
    <source>
        <dbReference type="EMBL" id="RAS67447.1"/>
    </source>
</evidence>
<comment type="caution">
    <text evidence="2">The sequence shown here is derived from an EMBL/GenBank/DDBJ whole genome shotgun (WGS) entry which is preliminary data.</text>
</comment>
<proteinExistence type="predicted"/>
<name>A0ABX9EB95_9PSEU</name>
<dbReference type="EMBL" id="QLTT01000003">
    <property type="protein sequence ID" value="RAS67447.1"/>
    <property type="molecule type" value="Genomic_DNA"/>
</dbReference>
<gene>
    <name evidence="2" type="ORF">C8D87_103786</name>
</gene>
<feature type="compositionally biased region" description="Pro residues" evidence="1">
    <location>
        <begin position="155"/>
        <end position="165"/>
    </location>
</feature>
<reference evidence="2 3" key="1">
    <citation type="submission" date="2018-06" db="EMBL/GenBank/DDBJ databases">
        <title>Genomic Encyclopedia of Type Strains, Phase IV (KMG-IV): sequencing the most valuable type-strain genomes for metagenomic binning, comparative biology and taxonomic classification.</title>
        <authorList>
            <person name="Goeker M."/>
        </authorList>
    </citation>
    <scope>NUCLEOTIDE SEQUENCE [LARGE SCALE GENOMIC DNA]</scope>
    <source>
        <strain evidence="2 3">DSM 45479</strain>
    </source>
</reference>
<sequence>MISPVLGCMERDPRRRSRGSCGHLNFVSRCIGCAVWFARWTGLLSDCALSSPCVSLTGWAGVVPALRRAPRGPSERGQGVVRRRVVGPCGLSIVPSSSLFGDPDSRPGAFGETGLGQDAVDMAFGGALGDHEPLGDLLVGQPLGDQFCDLSFPPDHLPPQPPADPAPVSQTRPDRMPRRSSTGPPGWSHPRVSPCSSTGAYTVFGTHSVEQRVRPIRPLEFCLGDRPARHR</sequence>
<organism evidence="2 3">
    <name type="scientific">Lentzea atacamensis</name>
    <dbReference type="NCBI Taxonomy" id="531938"/>
    <lineage>
        <taxon>Bacteria</taxon>
        <taxon>Bacillati</taxon>
        <taxon>Actinomycetota</taxon>
        <taxon>Actinomycetes</taxon>
        <taxon>Pseudonocardiales</taxon>
        <taxon>Pseudonocardiaceae</taxon>
        <taxon>Lentzea</taxon>
    </lineage>
</organism>
<evidence type="ECO:0000256" key="1">
    <source>
        <dbReference type="SAM" id="MobiDB-lite"/>
    </source>
</evidence>
<evidence type="ECO:0000313" key="3">
    <source>
        <dbReference type="Proteomes" id="UP000248714"/>
    </source>
</evidence>
<accession>A0ABX9EB95</accession>
<feature type="region of interest" description="Disordered" evidence="1">
    <location>
        <begin position="149"/>
        <end position="194"/>
    </location>
</feature>
<keyword evidence="3" id="KW-1185">Reference proteome</keyword>